<dbReference type="OrthoDB" id="6133115at2759"/>
<keyword evidence="4 7" id="KW-0812">Transmembrane</keyword>
<feature type="transmembrane region" description="Helical" evidence="7">
    <location>
        <begin position="149"/>
        <end position="172"/>
    </location>
</feature>
<feature type="transmembrane region" description="Helical" evidence="7">
    <location>
        <begin position="454"/>
        <end position="479"/>
    </location>
</feature>
<reference evidence="9 10" key="1">
    <citation type="submission" date="2016-03" db="EMBL/GenBank/DDBJ databases">
        <authorList>
            <person name="Ploux O."/>
        </authorList>
    </citation>
    <scope>NUCLEOTIDE SEQUENCE [LARGE SCALE GENOMIC DNA]</scope>
    <source>
        <strain evidence="9 10">UAMH 11012</strain>
    </source>
</reference>
<keyword evidence="10" id="KW-1185">Reference proteome</keyword>
<protein>
    <submittedName>
        <fullName evidence="9">Related to transporter (Major facilitator superfamily)</fullName>
    </submittedName>
</protein>
<name>A0A1L7WS71_9HELO</name>
<dbReference type="GO" id="GO:0005351">
    <property type="term" value="F:carbohydrate:proton symporter activity"/>
    <property type="evidence" value="ECO:0007669"/>
    <property type="project" value="TreeGrafter"/>
</dbReference>
<evidence type="ECO:0000256" key="7">
    <source>
        <dbReference type="SAM" id="Phobius"/>
    </source>
</evidence>
<dbReference type="Gene3D" id="1.20.1250.20">
    <property type="entry name" value="MFS general substrate transporter like domains"/>
    <property type="match status" value="1"/>
</dbReference>
<gene>
    <name evidence="9" type="ORF">PAC_05483</name>
</gene>
<sequence>MFISEKDTCVESDHTPQHLEHELRQDAGLQKLEVANVDFAAAVTANKVSPWSKGSLKLYAFCVLVYLCSTMNGNDGSLMGAINVLPNYTRYHDLPAQGSTGTGLIGSIAGAFLMWTADWQGRRFLIFFGCAGVVIATIITSTAKNLSTFIGGRFLLSFFANIGTNAGSLYIVEITPPMYRGTVAGLFNTLYYMGSIIATFAIYGAHLHLSKNGNLDWRLPLWLQVMAHCPGSVRRGRQILGKHHADGDESHPLVELEMHEIRQSPREVGLTKAKTFFDLRVMFNTRSARYRTMINIAMSWFGQFSGNNVISYYLLSLLENVGITDPDTKLLLNAIYALTGWIAAIAGARCHDIFGRRQMFLGSAAGMVVCLAITAGTAAGYVNTGSILSSRASIAFIYIFGVVFAFSWTSMQPLYPIEVMSAEMRAKGVFIFQITAGLSGFVNTFAAPVALKNIGYWFCVFFVFWDVSEFFFMYCFFVATKGRTLEEMDAVFEVKNPRKARTRKVVVARTTVVDEEGNEHGDVIKVQSRVVSDDRDSNGVPKVLKQFQEPKQWMPNLDLRT</sequence>
<organism evidence="9 10">
    <name type="scientific">Phialocephala subalpina</name>
    <dbReference type="NCBI Taxonomy" id="576137"/>
    <lineage>
        <taxon>Eukaryota</taxon>
        <taxon>Fungi</taxon>
        <taxon>Dikarya</taxon>
        <taxon>Ascomycota</taxon>
        <taxon>Pezizomycotina</taxon>
        <taxon>Leotiomycetes</taxon>
        <taxon>Helotiales</taxon>
        <taxon>Mollisiaceae</taxon>
        <taxon>Phialocephala</taxon>
        <taxon>Phialocephala fortinii species complex</taxon>
    </lineage>
</organism>
<feature type="transmembrane region" description="Helical" evidence="7">
    <location>
        <begin position="292"/>
        <end position="315"/>
    </location>
</feature>
<feature type="transmembrane region" description="Helical" evidence="7">
    <location>
        <begin position="330"/>
        <end position="348"/>
    </location>
</feature>
<evidence type="ECO:0000256" key="6">
    <source>
        <dbReference type="ARBA" id="ARBA00023136"/>
    </source>
</evidence>
<evidence type="ECO:0000256" key="5">
    <source>
        <dbReference type="ARBA" id="ARBA00022989"/>
    </source>
</evidence>
<dbReference type="SUPFAM" id="SSF103473">
    <property type="entry name" value="MFS general substrate transporter"/>
    <property type="match status" value="1"/>
</dbReference>
<evidence type="ECO:0000259" key="8">
    <source>
        <dbReference type="PROSITE" id="PS50850"/>
    </source>
</evidence>
<dbReference type="InterPro" id="IPR005828">
    <property type="entry name" value="MFS_sugar_transport-like"/>
</dbReference>
<dbReference type="Proteomes" id="UP000184330">
    <property type="component" value="Unassembled WGS sequence"/>
</dbReference>
<dbReference type="PANTHER" id="PTHR48022">
    <property type="entry name" value="PLASTIDIC GLUCOSE TRANSPORTER 4"/>
    <property type="match status" value="1"/>
</dbReference>
<dbReference type="FunFam" id="1.20.1250.20:FF:000134">
    <property type="entry name" value="MFS sugar transporter protein"/>
    <property type="match status" value="1"/>
</dbReference>
<dbReference type="PANTHER" id="PTHR48022:SF70">
    <property type="entry name" value="MONOSACCHARIDE TRANSPORTER, PUTATIVE (AFU_ORTHOLOGUE AFUA_5G14540)-RELATED"/>
    <property type="match status" value="1"/>
</dbReference>
<dbReference type="InterPro" id="IPR036259">
    <property type="entry name" value="MFS_trans_sf"/>
</dbReference>
<keyword evidence="5 7" id="KW-1133">Transmembrane helix</keyword>
<feature type="transmembrane region" description="Helical" evidence="7">
    <location>
        <begin position="124"/>
        <end position="143"/>
    </location>
</feature>
<dbReference type="InterPro" id="IPR020846">
    <property type="entry name" value="MFS_dom"/>
</dbReference>
<evidence type="ECO:0000256" key="2">
    <source>
        <dbReference type="ARBA" id="ARBA00010992"/>
    </source>
</evidence>
<feature type="transmembrane region" description="Helical" evidence="7">
    <location>
        <begin position="184"/>
        <end position="205"/>
    </location>
</feature>
<feature type="transmembrane region" description="Helical" evidence="7">
    <location>
        <begin position="360"/>
        <end position="382"/>
    </location>
</feature>
<dbReference type="EMBL" id="FJOG01000006">
    <property type="protein sequence ID" value="CZR55595.1"/>
    <property type="molecule type" value="Genomic_DNA"/>
</dbReference>
<dbReference type="GO" id="GO:0016020">
    <property type="term" value="C:membrane"/>
    <property type="evidence" value="ECO:0007669"/>
    <property type="project" value="UniProtKB-SubCell"/>
</dbReference>
<evidence type="ECO:0000256" key="1">
    <source>
        <dbReference type="ARBA" id="ARBA00004141"/>
    </source>
</evidence>
<evidence type="ECO:0000313" key="10">
    <source>
        <dbReference type="Proteomes" id="UP000184330"/>
    </source>
</evidence>
<keyword evidence="3" id="KW-0813">Transport</keyword>
<feature type="transmembrane region" description="Helical" evidence="7">
    <location>
        <begin position="94"/>
        <end position="117"/>
    </location>
</feature>
<dbReference type="PROSITE" id="PS50850">
    <property type="entry name" value="MFS"/>
    <property type="match status" value="1"/>
</dbReference>
<feature type="domain" description="Major facilitator superfamily (MFS) profile" evidence="8">
    <location>
        <begin position="58"/>
        <end position="483"/>
    </location>
</feature>
<feature type="transmembrane region" description="Helical" evidence="7">
    <location>
        <begin position="429"/>
        <end position="448"/>
    </location>
</feature>
<dbReference type="InterPro" id="IPR050360">
    <property type="entry name" value="MFS_Sugar_Transporters"/>
</dbReference>
<comment type="subcellular location">
    <subcellularLocation>
        <location evidence="1">Membrane</location>
        <topology evidence="1">Multi-pass membrane protein</topology>
    </subcellularLocation>
</comment>
<dbReference type="AlphaFoldDB" id="A0A1L7WS71"/>
<evidence type="ECO:0000256" key="3">
    <source>
        <dbReference type="ARBA" id="ARBA00022448"/>
    </source>
</evidence>
<keyword evidence="6 7" id="KW-0472">Membrane</keyword>
<dbReference type="Pfam" id="PF00083">
    <property type="entry name" value="Sugar_tr"/>
    <property type="match status" value="1"/>
</dbReference>
<proteinExistence type="inferred from homology"/>
<accession>A0A1L7WS71</accession>
<evidence type="ECO:0000256" key="4">
    <source>
        <dbReference type="ARBA" id="ARBA00022692"/>
    </source>
</evidence>
<evidence type="ECO:0000313" key="9">
    <source>
        <dbReference type="EMBL" id="CZR55595.1"/>
    </source>
</evidence>
<feature type="transmembrane region" description="Helical" evidence="7">
    <location>
        <begin position="388"/>
        <end position="408"/>
    </location>
</feature>
<comment type="similarity">
    <text evidence="2">Belongs to the major facilitator superfamily. Sugar transporter (TC 2.A.1.1) family.</text>
</comment>